<reference evidence="2 3" key="1">
    <citation type="submission" date="2015-09" db="EMBL/GenBank/DDBJ databases">
        <title>Identification and resolution of microdiversity through metagenomic sequencing of parallel consortia.</title>
        <authorList>
            <person name="Nelson W.C."/>
            <person name="Romine M.F."/>
            <person name="Lindemann S.R."/>
        </authorList>
    </citation>
    <scope>NUCLEOTIDE SEQUENCE [LARGE SCALE GENOMIC DNA]</scope>
    <source>
        <strain evidence="2">Ana</strain>
    </source>
</reference>
<evidence type="ECO:0000313" key="3">
    <source>
        <dbReference type="Proteomes" id="UP000050465"/>
    </source>
</evidence>
<name>A0A0P7ZSC4_9CYAN</name>
<feature type="transmembrane region" description="Helical" evidence="1">
    <location>
        <begin position="84"/>
        <end position="103"/>
    </location>
</feature>
<accession>A0A0P7ZSC4</accession>
<dbReference type="AlphaFoldDB" id="A0A0P7ZSC4"/>
<keyword evidence="1" id="KW-1133">Transmembrane helix</keyword>
<feature type="transmembrane region" description="Helical" evidence="1">
    <location>
        <begin position="54"/>
        <end position="72"/>
    </location>
</feature>
<evidence type="ECO:0000313" key="2">
    <source>
        <dbReference type="EMBL" id="KPQ33022.1"/>
    </source>
</evidence>
<gene>
    <name evidence="2" type="ORF">HLUCCA11_19880</name>
</gene>
<keyword evidence="1" id="KW-0812">Transmembrane</keyword>
<dbReference type="Proteomes" id="UP000050465">
    <property type="component" value="Unassembled WGS sequence"/>
</dbReference>
<protein>
    <submittedName>
        <fullName evidence="2">Uncharacterized protein</fullName>
    </submittedName>
</protein>
<keyword evidence="1" id="KW-0472">Membrane</keyword>
<dbReference type="EMBL" id="LJZR01000040">
    <property type="protein sequence ID" value="KPQ33022.1"/>
    <property type="molecule type" value="Genomic_DNA"/>
</dbReference>
<dbReference type="STRING" id="1666911.HLUCCA11_19880"/>
<sequence>MGRRIVWSEYQSSKSAETVDGYSERLLKYIPADVVSFWLAGNGLVQSQVGETRIGALWLLFVIGLVLSALWTRKLTSEPGQATAWQQIILSCVSFFVWVFAIGGPFAELPFYDPFWSSLLLLIYTAAVPLLPAPPLTQQ</sequence>
<proteinExistence type="predicted"/>
<feature type="transmembrane region" description="Helical" evidence="1">
    <location>
        <begin position="115"/>
        <end position="133"/>
    </location>
</feature>
<comment type="caution">
    <text evidence="2">The sequence shown here is derived from an EMBL/GenBank/DDBJ whole genome shotgun (WGS) entry which is preliminary data.</text>
</comment>
<organism evidence="2 3">
    <name type="scientific">Phormidesmis priestleyi Ana</name>
    <dbReference type="NCBI Taxonomy" id="1666911"/>
    <lineage>
        <taxon>Bacteria</taxon>
        <taxon>Bacillati</taxon>
        <taxon>Cyanobacteriota</taxon>
        <taxon>Cyanophyceae</taxon>
        <taxon>Leptolyngbyales</taxon>
        <taxon>Leptolyngbyaceae</taxon>
        <taxon>Phormidesmis</taxon>
    </lineage>
</organism>
<evidence type="ECO:0000256" key="1">
    <source>
        <dbReference type="SAM" id="Phobius"/>
    </source>
</evidence>